<dbReference type="RefSeq" id="WP_183323379.1">
    <property type="nucleotide sequence ID" value="NZ_JACHBQ010000001.1"/>
</dbReference>
<dbReference type="Proteomes" id="UP000561726">
    <property type="component" value="Unassembled WGS sequence"/>
</dbReference>
<comment type="caution">
    <text evidence="3">The sequence shown here is derived from an EMBL/GenBank/DDBJ whole genome shotgun (WGS) entry which is preliminary data.</text>
</comment>
<reference evidence="3 4" key="1">
    <citation type="submission" date="2020-08" db="EMBL/GenBank/DDBJ databases">
        <title>Sequencing the genomes of 1000 actinobacteria strains.</title>
        <authorList>
            <person name="Klenk H.-P."/>
        </authorList>
    </citation>
    <scope>NUCLEOTIDE SEQUENCE [LARGE SCALE GENOMIC DNA]</scope>
    <source>
        <strain evidence="3 4">DSM 21065</strain>
    </source>
</reference>
<keyword evidence="1" id="KW-0472">Membrane</keyword>
<gene>
    <name evidence="3" type="ORF">BJ997_001782</name>
</gene>
<name>A0A7W8ZW10_9MICO</name>
<accession>A0A7W8ZW10</accession>
<proteinExistence type="predicted"/>
<evidence type="ECO:0000313" key="4">
    <source>
        <dbReference type="Proteomes" id="UP000561726"/>
    </source>
</evidence>
<feature type="transmembrane region" description="Helical" evidence="1">
    <location>
        <begin position="20"/>
        <end position="39"/>
    </location>
</feature>
<keyword evidence="1" id="KW-0812">Transmembrane</keyword>
<protein>
    <recommendedName>
        <fullName evidence="2">DUF4097 domain-containing protein</fullName>
    </recommendedName>
</protein>
<keyword evidence="1" id="KW-1133">Transmembrane helix</keyword>
<organism evidence="3 4">
    <name type="scientific">Cryobacterium roopkundense</name>
    <dbReference type="NCBI Taxonomy" id="1001240"/>
    <lineage>
        <taxon>Bacteria</taxon>
        <taxon>Bacillati</taxon>
        <taxon>Actinomycetota</taxon>
        <taxon>Actinomycetes</taxon>
        <taxon>Micrococcales</taxon>
        <taxon>Microbacteriaceae</taxon>
        <taxon>Cryobacterium</taxon>
    </lineage>
</organism>
<dbReference type="InterPro" id="IPR025164">
    <property type="entry name" value="Toastrack_DUF4097"/>
</dbReference>
<dbReference type="AlphaFoldDB" id="A0A7W8ZW10"/>
<evidence type="ECO:0000259" key="2">
    <source>
        <dbReference type="Pfam" id="PF13349"/>
    </source>
</evidence>
<dbReference type="Pfam" id="PF13349">
    <property type="entry name" value="DUF4097"/>
    <property type="match status" value="1"/>
</dbReference>
<feature type="domain" description="DUF4097" evidence="2">
    <location>
        <begin position="131"/>
        <end position="264"/>
    </location>
</feature>
<dbReference type="EMBL" id="JACHBQ010000001">
    <property type="protein sequence ID" value="MBB5641234.1"/>
    <property type="molecule type" value="Genomic_DNA"/>
</dbReference>
<evidence type="ECO:0000256" key="1">
    <source>
        <dbReference type="SAM" id="Phobius"/>
    </source>
</evidence>
<evidence type="ECO:0000313" key="3">
    <source>
        <dbReference type="EMBL" id="MBB5641234.1"/>
    </source>
</evidence>
<sequence>MTSTPPPPRGSARMSRGLTITLIIGLVLVGLVLIAGALVQTGLLTGSPIAIDKDAPAGTSVVMTIPNAAVTLVPSSDSRVHVAGRGSHFGSEPTATLSTESGATTISGGCPDGFFVRCSLRLNVAVPASVSVDVDGRNGSITATSLIGNHRLHTTNGAIEVTETRGPLRLSSTNGAVRVMESHSNRVTASTTNVAVQLDFTSAPTTVEALSTNGAVPVRVPNTGVAHCVDPRTTNGKVETATVPSDRTATRTITAETTNGSVTIAAQ</sequence>